<dbReference type="EMBL" id="FWXD01000004">
    <property type="protein sequence ID" value="SMC20309.1"/>
    <property type="molecule type" value="Genomic_DNA"/>
</dbReference>
<dbReference type="RefSeq" id="WP_084089353.1">
    <property type="nucleotide sequence ID" value="NZ_FWXD01000004.1"/>
</dbReference>
<evidence type="ECO:0000256" key="1">
    <source>
        <dbReference type="SAM" id="SignalP"/>
    </source>
</evidence>
<dbReference type="STRING" id="1121001.SAMN02745857_00905"/>
<sequence length="277" mass="29383">MKISTIAPLFALLAASQLVQANCNVALKLQGSVSVKRCDKQSTDCIPASDAVYQYTHARKDDADDELVIALHGSPWHVYDPDYHIIDMAELAALVRQQGSQIKHVTLLSSWSGIAPTPDSKSLAQQLSAALKGMPVSGQDGFVWFAKDGSVSTTHQAFTLRDGGAYMLARGDKVMASLAAGWPAALEERFVKEGDAGGLMRSGVGHDMLTLCPARALQTFEASAVLGNPVAAYNAALMHLEAGEFHDTAKARTLLRQAAKLGDAKAKAKLASLDAGH</sequence>
<dbReference type="InterPro" id="IPR011990">
    <property type="entry name" value="TPR-like_helical_dom_sf"/>
</dbReference>
<dbReference type="SUPFAM" id="SSF81901">
    <property type="entry name" value="HCP-like"/>
    <property type="match status" value="1"/>
</dbReference>
<feature type="signal peptide" evidence="1">
    <location>
        <begin position="1"/>
        <end position="21"/>
    </location>
</feature>
<dbReference type="AlphaFoldDB" id="A0A1W1X8R5"/>
<protein>
    <submittedName>
        <fullName evidence="2">Uncharacterized protein</fullName>
    </submittedName>
</protein>
<name>A0A1W1X8R5_9NEIS</name>
<gene>
    <name evidence="2" type="ORF">SAMN02745857_00905</name>
</gene>
<keyword evidence="1" id="KW-0732">Signal</keyword>
<dbReference type="Proteomes" id="UP000192761">
    <property type="component" value="Unassembled WGS sequence"/>
</dbReference>
<organism evidence="2 3">
    <name type="scientific">Andreprevotia lacus DSM 23236</name>
    <dbReference type="NCBI Taxonomy" id="1121001"/>
    <lineage>
        <taxon>Bacteria</taxon>
        <taxon>Pseudomonadati</taxon>
        <taxon>Pseudomonadota</taxon>
        <taxon>Betaproteobacteria</taxon>
        <taxon>Neisseriales</taxon>
        <taxon>Chitinibacteraceae</taxon>
        <taxon>Andreprevotia</taxon>
    </lineage>
</organism>
<accession>A0A1W1X8R5</accession>
<dbReference type="OrthoDB" id="8773752at2"/>
<dbReference type="Gene3D" id="1.25.40.10">
    <property type="entry name" value="Tetratricopeptide repeat domain"/>
    <property type="match status" value="1"/>
</dbReference>
<evidence type="ECO:0000313" key="3">
    <source>
        <dbReference type="Proteomes" id="UP000192761"/>
    </source>
</evidence>
<reference evidence="2 3" key="1">
    <citation type="submission" date="2017-04" db="EMBL/GenBank/DDBJ databases">
        <authorList>
            <person name="Afonso C.L."/>
            <person name="Miller P.J."/>
            <person name="Scott M.A."/>
            <person name="Spackman E."/>
            <person name="Goraichik I."/>
            <person name="Dimitrov K.M."/>
            <person name="Suarez D.L."/>
            <person name="Swayne D.E."/>
        </authorList>
    </citation>
    <scope>NUCLEOTIDE SEQUENCE [LARGE SCALE GENOMIC DNA]</scope>
    <source>
        <strain evidence="2 3">DSM 23236</strain>
    </source>
</reference>
<keyword evidence="3" id="KW-1185">Reference proteome</keyword>
<proteinExistence type="predicted"/>
<feature type="chain" id="PRO_5012348186" evidence="1">
    <location>
        <begin position="22"/>
        <end position="277"/>
    </location>
</feature>
<evidence type="ECO:0000313" key="2">
    <source>
        <dbReference type="EMBL" id="SMC20309.1"/>
    </source>
</evidence>